<evidence type="ECO:0000313" key="3">
    <source>
        <dbReference type="Proteomes" id="UP000289738"/>
    </source>
</evidence>
<dbReference type="Proteomes" id="UP000289738">
    <property type="component" value="Chromosome B04"/>
</dbReference>
<gene>
    <name evidence="2" type="ORF">Ahy_B04g073397</name>
</gene>
<name>A0A444ZQE1_ARAHY</name>
<proteinExistence type="predicted"/>
<evidence type="ECO:0000256" key="1">
    <source>
        <dbReference type="ARBA" id="ARBA00022801"/>
    </source>
</evidence>
<dbReference type="Gene3D" id="3.40.50.1820">
    <property type="entry name" value="alpha/beta hydrolase"/>
    <property type="match status" value="1"/>
</dbReference>
<accession>A0A444ZQE1</accession>
<organism evidence="2 3">
    <name type="scientific">Arachis hypogaea</name>
    <name type="common">Peanut</name>
    <dbReference type="NCBI Taxonomy" id="3818"/>
    <lineage>
        <taxon>Eukaryota</taxon>
        <taxon>Viridiplantae</taxon>
        <taxon>Streptophyta</taxon>
        <taxon>Embryophyta</taxon>
        <taxon>Tracheophyta</taxon>
        <taxon>Spermatophyta</taxon>
        <taxon>Magnoliopsida</taxon>
        <taxon>eudicotyledons</taxon>
        <taxon>Gunneridae</taxon>
        <taxon>Pentapetalae</taxon>
        <taxon>rosids</taxon>
        <taxon>fabids</taxon>
        <taxon>Fabales</taxon>
        <taxon>Fabaceae</taxon>
        <taxon>Papilionoideae</taxon>
        <taxon>50 kb inversion clade</taxon>
        <taxon>dalbergioids sensu lato</taxon>
        <taxon>Dalbergieae</taxon>
        <taxon>Pterocarpus clade</taxon>
        <taxon>Arachis</taxon>
    </lineage>
</organism>
<evidence type="ECO:0000313" key="2">
    <source>
        <dbReference type="EMBL" id="RYR16387.1"/>
    </source>
</evidence>
<keyword evidence="1" id="KW-0378">Hydrolase</keyword>
<dbReference type="SUPFAM" id="SSF53474">
    <property type="entry name" value="alpha/beta-Hydrolases"/>
    <property type="match status" value="1"/>
</dbReference>
<dbReference type="EMBL" id="SDMP01000014">
    <property type="protein sequence ID" value="RYR16387.1"/>
    <property type="molecule type" value="Genomic_DNA"/>
</dbReference>
<evidence type="ECO:0008006" key="4">
    <source>
        <dbReference type="Google" id="ProtNLM"/>
    </source>
</evidence>
<protein>
    <recommendedName>
        <fullName evidence="4">Palmitoyl-protein thioesterase</fullName>
    </recommendedName>
</protein>
<reference evidence="2 3" key="1">
    <citation type="submission" date="2019-01" db="EMBL/GenBank/DDBJ databases">
        <title>Sequencing of cultivated peanut Arachis hypogaea provides insights into genome evolution and oil improvement.</title>
        <authorList>
            <person name="Chen X."/>
        </authorList>
    </citation>
    <scope>NUCLEOTIDE SEQUENCE [LARGE SCALE GENOMIC DNA]</scope>
    <source>
        <strain evidence="3">cv. Fuhuasheng</strain>
        <tissue evidence="2">Leaves</tissue>
    </source>
</reference>
<comment type="caution">
    <text evidence="2">The sequence shown here is derived from an EMBL/GenBank/DDBJ whole genome shotgun (WGS) entry which is preliminary data.</text>
</comment>
<dbReference type="GO" id="GO:0016790">
    <property type="term" value="F:thiolester hydrolase activity"/>
    <property type="evidence" value="ECO:0007669"/>
    <property type="project" value="TreeGrafter"/>
</dbReference>
<dbReference type="PANTHER" id="PTHR11247">
    <property type="entry name" value="PALMITOYL-PROTEIN THIOESTERASE/DOLICHYLDIPHOSPHATASE 1"/>
    <property type="match status" value="1"/>
</dbReference>
<sequence>MLPCMQLYQLAEEVWPNASEFVCTLVDSIIKLEVYSKFVQDISDYIEGCNFLPKLNNEISTERNSTYKQRFASLQNLVLIMFEQDTILIPKETAWFGYYPDGAFHPVLAPQQTKLYIEDWIGLRTLDEAGKVKFISVSGDHLGISSNDMKTYIVPYLEDHKSTVSRPKIEESLFHVWISSIRISLLKMVGLNQDLKLFLN</sequence>
<dbReference type="PANTHER" id="PTHR11247:SF79">
    <property type="entry name" value="ALPHA_BETA-HYDROLASES SUPERFAMILY PROTEIN"/>
    <property type="match status" value="1"/>
</dbReference>
<dbReference type="AlphaFoldDB" id="A0A444ZQE1"/>
<keyword evidence="3" id="KW-1185">Reference proteome</keyword>
<dbReference type="Pfam" id="PF02089">
    <property type="entry name" value="Palm_thioest"/>
    <property type="match status" value="1"/>
</dbReference>
<dbReference type="InterPro" id="IPR029058">
    <property type="entry name" value="AB_hydrolase_fold"/>
</dbReference>